<dbReference type="Proteomes" id="UP000828390">
    <property type="component" value="Unassembled WGS sequence"/>
</dbReference>
<reference evidence="1" key="1">
    <citation type="journal article" date="2019" name="bioRxiv">
        <title>The Genome of the Zebra Mussel, Dreissena polymorpha: A Resource for Invasive Species Research.</title>
        <authorList>
            <person name="McCartney M.A."/>
            <person name="Auch B."/>
            <person name="Kono T."/>
            <person name="Mallez S."/>
            <person name="Zhang Y."/>
            <person name="Obille A."/>
            <person name="Becker A."/>
            <person name="Abrahante J.E."/>
            <person name="Garbe J."/>
            <person name="Badalamenti J.P."/>
            <person name="Herman A."/>
            <person name="Mangelson H."/>
            <person name="Liachko I."/>
            <person name="Sullivan S."/>
            <person name="Sone E.D."/>
            <person name="Koren S."/>
            <person name="Silverstein K.A.T."/>
            <person name="Beckman K.B."/>
            <person name="Gohl D.M."/>
        </authorList>
    </citation>
    <scope>NUCLEOTIDE SEQUENCE</scope>
    <source>
        <strain evidence="1">Duluth1</strain>
        <tissue evidence="1">Whole animal</tissue>
    </source>
</reference>
<name>A0A9D4F0I4_DREPO</name>
<accession>A0A9D4F0I4</accession>
<keyword evidence="2" id="KW-1185">Reference proteome</keyword>
<dbReference type="AlphaFoldDB" id="A0A9D4F0I4"/>
<protein>
    <submittedName>
        <fullName evidence="1">Uncharacterized protein</fullName>
    </submittedName>
</protein>
<proteinExistence type="predicted"/>
<sequence length="114" mass="12907">MVTGREVRLPADIIYADPSPGSSTETRNVPTMQQARYAGRMPKRLVHVHQIAMEQLKQRAKCSKVHYDQKASVIDYNVGDPVWCLIEGRNVGLCPKLENIYEGPMLIQQKKINS</sequence>
<evidence type="ECO:0000313" key="1">
    <source>
        <dbReference type="EMBL" id="KAH3787440.1"/>
    </source>
</evidence>
<comment type="caution">
    <text evidence="1">The sequence shown here is derived from an EMBL/GenBank/DDBJ whole genome shotgun (WGS) entry which is preliminary data.</text>
</comment>
<evidence type="ECO:0000313" key="2">
    <source>
        <dbReference type="Proteomes" id="UP000828390"/>
    </source>
</evidence>
<gene>
    <name evidence="1" type="ORF">DPMN_165564</name>
</gene>
<organism evidence="1 2">
    <name type="scientific">Dreissena polymorpha</name>
    <name type="common">Zebra mussel</name>
    <name type="synonym">Mytilus polymorpha</name>
    <dbReference type="NCBI Taxonomy" id="45954"/>
    <lineage>
        <taxon>Eukaryota</taxon>
        <taxon>Metazoa</taxon>
        <taxon>Spiralia</taxon>
        <taxon>Lophotrochozoa</taxon>
        <taxon>Mollusca</taxon>
        <taxon>Bivalvia</taxon>
        <taxon>Autobranchia</taxon>
        <taxon>Heteroconchia</taxon>
        <taxon>Euheterodonta</taxon>
        <taxon>Imparidentia</taxon>
        <taxon>Neoheterodontei</taxon>
        <taxon>Myida</taxon>
        <taxon>Dreissenoidea</taxon>
        <taxon>Dreissenidae</taxon>
        <taxon>Dreissena</taxon>
    </lineage>
</organism>
<dbReference type="EMBL" id="JAIWYP010000008">
    <property type="protein sequence ID" value="KAH3787440.1"/>
    <property type="molecule type" value="Genomic_DNA"/>
</dbReference>
<reference evidence="1" key="2">
    <citation type="submission" date="2020-11" db="EMBL/GenBank/DDBJ databases">
        <authorList>
            <person name="McCartney M.A."/>
            <person name="Auch B."/>
            <person name="Kono T."/>
            <person name="Mallez S."/>
            <person name="Becker A."/>
            <person name="Gohl D.M."/>
            <person name="Silverstein K.A.T."/>
            <person name="Koren S."/>
            <person name="Bechman K.B."/>
            <person name="Herman A."/>
            <person name="Abrahante J.E."/>
            <person name="Garbe J."/>
        </authorList>
    </citation>
    <scope>NUCLEOTIDE SEQUENCE</scope>
    <source>
        <strain evidence="1">Duluth1</strain>
        <tissue evidence="1">Whole animal</tissue>
    </source>
</reference>